<dbReference type="PANTHER" id="PTHR30535:SF34">
    <property type="entry name" value="MOLYBDATE-BINDING PROTEIN MOLA"/>
    <property type="match status" value="1"/>
</dbReference>
<dbReference type="EMBL" id="CP042906">
    <property type="protein sequence ID" value="QEX20073.1"/>
    <property type="molecule type" value="Genomic_DNA"/>
</dbReference>
<dbReference type="RefSeq" id="WP_151180072.1">
    <property type="nucleotide sequence ID" value="NZ_CP042906.1"/>
</dbReference>
<dbReference type="GO" id="GO:0071281">
    <property type="term" value="P:cellular response to iron ion"/>
    <property type="evidence" value="ECO:0007669"/>
    <property type="project" value="TreeGrafter"/>
</dbReference>
<dbReference type="Pfam" id="PF01497">
    <property type="entry name" value="Peripla_BP_2"/>
    <property type="match status" value="1"/>
</dbReference>
<dbReference type="PANTHER" id="PTHR30535">
    <property type="entry name" value="VITAMIN B12-BINDING PROTEIN"/>
    <property type="match status" value="1"/>
</dbReference>
<reference evidence="3 4" key="1">
    <citation type="submission" date="2019-08" db="EMBL/GenBank/DDBJ databases">
        <title>Hyperibacter terrae gen. nov., sp. nov. and Hyperibacter viscosus sp. nov., two new members in the family Rhodospirillaceae isolated from the rhizosphere of Hypericum perforatum.</title>
        <authorList>
            <person name="Noviana Z."/>
        </authorList>
    </citation>
    <scope>NUCLEOTIDE SEQUENCE [LARGE SCALE GENOMIC DNA]</scope>
    <source>
        <strain evidence="3 4">R5913</strain>
    </source>
</reference>
<gene>
    <name evidence="3" type="ORF">FRZ44_53880</name>
</gene>
<dbReference type="AlphaFoldDB" id="A0A5J6MRW8"/>
<sequence length="320" mass="34984">MSQLRGQLGPSRDGGGPFSMSQPRRLLSLAPNISMILFALGADETVVGRTQYCPSSIQNYLDVWGLSGKKIASRLHHWQALPEVGAWPQVDRERAVALQPDMVLASGTGTFAAHEAGMFNLGPDAFVNFDTRTLTDLDQQIVTIGDIVGKREAAREIATKLAARREAILARHVVPARRPTVLFEYCVCIKYDPDPARRFANPGRFVMAGGHLAPDLIRLSGGEPLFTRPGDAVAWTDFKVIREAQPDIVLAFDCNGCPNAMSHPIAARPGWSSLRAVSDRAVYRPSRNIANPNLCYPEALAELVELVTAWDRAQRDGQAC</sequence>
<organism evidence="3 4">
    <name type="scientific">Hypericibacter terrae</name>
    <dbReference type="NCBI Taxonomy" id="2602015"/>
    <lineage>
        <taxon>Bacteria</taxon>
        <taxon>Pseudomonadati</taxon>
        <taxon>Pseudomonadota</taxon>
        <taxon>Alphaproteobacteria</taxon>
        <taxon>Rhodospirillales</taxon>
        <taxon>Dongiaceae</taxon>
        <taxon>Hypericibacter</taxon>
    </lineage>
</organism>
<keyword evidence="4" id="KW-1185">Reference proteome</keyword>
<dbReference type="InterPro" id="IPR002491">
    <property type="entry name" value="ABC_transptr_periplasmic_BD"/>
</dbReference>
<dbReference type="Gene3D" id="3.40.50.1980">
    <property type="entry name" value="Nitrogenase molybdenum iron protein domain"/>
    <property type="match status" value="2"/>
</dbReference>
<evidence type="ECO:0000256" key="1">
    <source>
        <dbReference type="SAM" id="MobiDB-lite"/>
    </source>
</evidence>
<accession>A0A5J6MRW8</accession>
<evidence type="ECO:0000313" key="3">
    <source>
        <dbReference type="EMBL" id="QEX20073.1"/>
    </source>
</evidence>
<dbReference type="OrthoDB" id="9775594at2"/>
<evidence type="ECO:0000259" key="2">
    <source>
        <dbReference type="PROSITE" id="PS50983"/>
    </source>
</evidence>
<proteinExistence type="predicted"/>
<feature type="domain" description="Fe/B12 periplasmic-binding" evidence="2">
    <location>
        <begin position="25"/>
        <end position="315"/>
    </location>
</feature>
<name>A0A5J6MRW8_9PROT</name>
<evidence type="ECO:0000313" key="4">
    <source>
        <dbReference type="Proteomes" id="UP000326202"/>
    </source>
</evidence>
<dbReference type="KEGG" id="htq:FRZ44_53880"/>
<dbReference type="SUPFAM" id="SSF53807">
    <property type="entry name" value="Helical backbone' metal receptor"/>
    <property type="match status" value="1"/>
</dbReference>
<protein>
    <recommendedName>
        <fullName evidence="2">Fe/B12 periplasmic-binding domain-containing protein</fullName>
    </recommendedName>
</protein>
<dbReference type="PROSITE" id="PS50983">
    <property type="entry name" value="FE_B12_PBP"/>
    <property type="match status" value="1"/>
</dbReference>
<feature type="region of interest" description="Disordered" evidence="1">
    <location>
        <begin position="1"/>
        <end position="21"/>
    </location>
</feature>
<dbReference type="Proteomes" id="UP000326202">
    <property type="component" value="Chromosome"/>
</dbReference>
<dbReference type="InterPro" id="IPR050902">
    <property type="entry name" value="ABC_Transporter_SBP"/>
</dbReference>